<proteinExistence type="predicted"/>
<gene>
    <name evidence="1" type="ORF">BD311DRAFT_64063</name>
</gene>
<sequence>MLQSSELLTTQAHVVRCPELGCYRENHARPPGLAGYTTSMPHRECVRTYAGVASASDHPVRLPLPPEHFAFDPCTWTEYSATATSSPILVARTIAAAEFGLGTHAVLLSFATDALVRTVSICIWGNRTSTSDALIADGSAVVEKCTHGPRPHRNEMLRCPLVRAAAHKLGYISSTFCGRPTCAHDDRRRRRHRLIRSANLAVNGSACTDWRLTS</sequence>
<name>A0A4Q9M9C3_9APHY</name>
<dbReference type="Proteomes" id="UP000292957">
    <property type="component" value="Unassembled WGS sequence"/>
</dbReference>
<accession>A0A4Q9M9C3</accession>
<organism evidence="1">
    <name type="scientific">Dichomitus squalens</name>
    <dbReference type="NCBI Taxonomy" id="114155"/>
    <lineage>
        <taxon>Eukaryota</taxon>
        <taxon>Fungi</taxon>
        <taxon>Dikarya</taxon>
        <taxon>Basidiomycota</taxon>
        <taxon>Agaricomycotina</taxon>
        <taxon>Agaricomycetes</taxon>
        <taxon>Polyporales</taxon>
        <taxon>Polyporaceae</taxon>
        <taxon>Dichomitus</taxon>
    </lineage>
</organism>
<protein>
    <submittedName>
        <fullName evidence="1">Uncharacterized protein</fullName>
    </submittedName>
</protein>
<reference evidence="1" key="1">
    <citation type="submission" date="2019-01" db="EMBL/GenBank/DDBJ databases">
        <title>Draft genome sequences of three monokaryotic isolates of the white-rot basidiomycete fungus Dichomitus squalens.</title>
        <authorList>
            <consortium name="DOE Joint Genome Institute"/>
            <person name="Lopez S.C."/>
            <person name="Andreopoulos B."/>
            <person name="Pangilinan J."/>
            <person name="Lipzen A."/>
            <person name="Riley R."/>
            <person name="Ahrendt S."/>
            <person name="Ng V."/>
            <person name="Barry K."/>
            <person name="Daum C."/>
            <person name="Grigoriev I.V."/>
            <person name="Hilden K.S."/>
            <person name="Makela M.R."/>
            <person name="de Vries R.P."/>
        </authorList>
    </citation>
    <scope>NUCLEOTIDE SEQUENCE [LARGE SCALE GENOMIC DNA]</scope>
    <source>
        <strain evidence="1">OM18370.1</strain>
    </source>
</reference>
<dbReference type="EMBL" id="ML143496">
    <property type="protein sequence ID" value="TBU23740.1"/>
    <property type="molecule type" value="Genomic_DNA"/>
</dbReference>
<dbReference type="AlphaFoldDB" id="A0A4Q9M9C3"/>
<evidence type="ECO:0000313" key="1">
    <source>
        <dbReference type="EMBL" id="TBU23740.1"/>
    </source>
</evidence>